<evidence type="ECO:0000313" key="2">
    <source>
        <dbReference type="EMBL" id="EYR63204.1"/>
    </source>
</evidence>
<evidence type="ECO:0000313" key="3">
    <source>
        <dbReference type="Proteomes" id="UP000019753"/>
    </source>
</evidence>
<feature type="region of interest" description="Disordered" evidence="1">
    <location>
        <begin position="1"/>
        <end position="30"/>
    </location>
</feature>
<feature type="region of interest" description="Disordered" evidence="1">
    <location>
        <begin position="81"/>
        <end position="112"/>
    </location>
</feature>
<organism evidence="2 3">
    <name type="scientific">Actinotalea ferrariae CF5-4</name>
    <dbReference type="NCBI Taxonomy" id="948458"/>
    <lineage>
        <taxon>Bacteria</taxon>
        <taxon>Bacillati</taxon>
        <taxon>Actinomycetota</taxon>
        <taxon>Actinomycetes</taxon>
        <taxon>Micrococcales</taxon>
        <taxon>Cellulomonadaceae</taxon>
        <taxon>Actinotalea</taxon>
    </lineage>
</organism>
<gene>
    <name evidence="2" type="ORF">N866_02295</name>
</gene>
<dbReference type="AlphaFoldDB" id="A0A021VPU8"/>
<proteinExistence type="predicted"/>
<name>A0A021VPU8_9CELL</name>
<dbReference type="Proteomes" id="UP000019753">
    <property type="component" value="Unassembled WGS sequence"/>
</dbReference>
<keyword evidence="3" id="KW-1185">Reference proteome</keyword>
<comment type="caution">
    <text evidence="2">The sequence shown here is derived from an EMBL/GenBank/DDBJ whole genome shotgun (WGS) entry which is preliminary data.</text>
</comment>
<evidence type="ECO:0000256" key="1">
    <source>
        <dbReference type="SAM" id="MobiDB-lite"/>
    </source>
</evidence>
<dbReference type="EMBL" id="AXCW01000115">
    <property type="protein sequence ID" value="EYR63204.1"/>
    <property type="molecule type" value="Genomic_DNA"/>
</dbReference>
<reference evidence="2 3" key="1">
    <citation type="submission" date="2014-01" db="EMBL/GenBank/DDBJ databases">
        <title>Actinotalea ferrariae CF5-4.</title>
        <authorList>
            <person name="Chen F."/>
            <person name="Li Y."/>
            <person name="Wang G."/>
        </authorList>
    </citation>
    <scope>NUCLEOTIDE SEQUENCE [LARGE SCALE GENOMIC DNA]</scope>
    <source>
        <strain evidence="2 3">CF5-4</strain>
    </source>
</reference>
<protein>
    <submittedName>
        <fullName evidence="2">Uncharacterized protein</fullName>
    </submittedName>
</protein>
<accession>A0A021VPU8</accession>
<feature type="compositionally biased region" description="Low complexity" evidence="1">
    <location>
        <begin position="89"/>
        <end position="98"/>
    </location>
</feature>
<sequence length="141" mass="14813">MVQEHEGEQATDLRVVDHGGELPGEPDGLRGQVDVAGVALVEHQVQDSQHRAHVARGVEAHAGDGALRAADALGHGRLGHEVRLGDLPGGQAADGAQRQGDRGRRRERRVGAQEVQVQGVVRGGCRTRGGLGLDRLLPTTA</sequence>